<comment type="caution">
    <text evidence="1">The sequence shown here is derived from an EMBL/GenBank/DDBJ whole genome shotgun (WGS) entry which is preliminary data.</text>
</comment>
<protein>
    <submittedName>
        <fullName evidence="1">Uncharacterized protein</fullName>
    </submittedName>
</protein>
<organism evidence="1 2">
    <name type="scientific">Microvirga puerhi</name>
    <dbReference type="NCBI Taxonomy" id="2876078"/>
    <lineage>
        <taxon>Bacteria</taxon>
        <taxon>Pseudomonadati</taxon>
        <taxon>Pseudomonadota</taxon>
        <taxon>Alphaproteobacteria</taxon>
        <taxon>Hyphomicrobiales</taxon>
        <taxon>Methylobacteriaceae</taxon>
        <taxon>Microvirga</taxon>
    </lineage>
</organism>
<gene>
    <name evidence="1" type="ORF">K9B37_12285</name>
</gene>
<evidence type="ECO:0000313" key="1">
    <source>
        <dbReference type="EMBL" id="MBZ6077055.1"/>
    </source>
</evidence>
<dbReference type="RefSeq" id="WP_224313376.1">
    <property type="nucleotide sequence ID" value="NZ_JAIRBM010000008.1"/>
</dbReference>
<sequence>MPTTAEDLRRTGIAVARTMEGYDLPVIDVTHPCFALSEDPESVQALYDALLRDEERNRRVPKFLLRMMVKSAAKRSRLFRAMFGSGTSYLDGLSTYAMKLGPDNLLPPYDTPMDRRFAATPHVTFMRLRMQQMAHLLADWLASKLTASDRRELHLINIAGGPGMDSINGLILLACKTPELLRRPITIHVLDLDGAGPFFGERAVSQLKAKGGRLHGLDVTLTHRPYDWKETSTLETLVEELVWQGSVIAAMSEGGLFEYGSDEAIIANLKALRADGRGARCVIGSVTRTQQERARLTGASQFKIIPRGLEVFAPLAAQAGFRVGEIRQTAWSDQVELRAI</sequence>
<proteinExistence type="predicted"/>
<keyword evidence="2" id="KW-1185">Reference proteome</keyword>
<reference evidence="1 2" key="1">
    <citation type="submission" date="2021-09" db="EMBL/GenBank/DDBJ databases">
        <title>The complete genome sequence of a new microorganism.</title>
        <authorList>
            <person name="Zi Z."/>
        </authorList>
    </citation>
    <scope>NUCLEOTIDE SEQUENCE [LARGE SCALE GENOMIC DNA]</scope>
    <source>
        <strain evidence="1 2">WGZ8</strain>
    </source>
</reference>
<name>A0ABS7VPR4_9HYPH</name>
<accession>A0ABS7VPR4</accession>
<evidence type="ECO:0000313" key="2">
    <source>
        <dbReference type="Proteomes" id="UP000704176"/>
    </source>
</evidence>
<dbReference type="EMBL" id="JAIRBM010000008">
    <property type="protein sequence ID" value="MBZ6077055.1"/>
    <property type="molecule type" value="Genomic_DNA"/>
</dbReference>
<dbReference type="Proteomes" id="UP000704176">
    <property type="component" value="Unassembled WGS sequence"/>
</dbReference>